<feature type="transmembrane region" description="Helical" evidence="1">
    <location>
        <begin position="6"/>
        <end position="30"/>
    </location>
</feature>
<feature type="transmembrane region" description="Helical" evidence="1">
    <location>
        <begin position="127"/>
        <end position="148"/>
    </location>
</feature>
<evidence type="ECO:0000313" key="2">
    <source>
        <dbReference type="EMBL" id="ATA91880.1"/>
    </source>
</evidence>
<organism evidence="2 3">
    <name type="scientific">Capnocytophaga canimorsus</name>
    <dbReference type="NCBI Taxonomy" id="28188"/>
    <lineage>
        <taxon>Bacteria</taxon>
        <taxon>Pseudomonadati</taxon>
        <taxon>Bacteroidota</taxon>
        <taxon>Flavobacteriia</taxon>
        <taxon>Flavobacteriales</taxon>
        <taxon>Flavobacteriaceae</taxon>
        <taxon>Capnocytophaga</taxon>
    </lineage>
</organism>
<feature type="transmembrane region" description="Helical" evidence="1">
    <location>
        <begin position="54"/>
        <end position="73"/>
    </location>
</feature>
<feature type="transmembrane region" description="Helical" evidence="1">
    <location>
        <begin position="93"/>
        <end position="115"/>
    </location>
</feature>
<reference evidence="3" key="1">
    <citation type="submission" date="2017-06" db="EMBL/GenBank/DDBJ databases">
        <title>Capnocytophaga spp. assemblies.</title>
        <authorList>
            <person name="Gulvik C.A."/>
        </authorList>
    </citation>
    <scope>NUCLEOTIDE SEQUENCE [LARGE SCALE GENOMIC DNA]</scope>
    <source>
        <strain evidence="3">H5594</strain>
    </source>
</reference>
<evidence type="ECO:0000313" key="3">
    <source>
        <dbReference type="Proteomes" id="UP000243136"/>
    </source>
</evidence>
<dbReference type="RefSeq" id="WP_095917284.1">
    <property type="nucleotide sequence ID" value="NZ_CP022388.1"/>
</dbReference>
<dbReference type="GO" id="GO:0004497">
    <property type="term" value="F:monooxygenase activity"/>
    <property type="evidence" value="ECO:0007669"/>
    <property type="project" value="UniProtKB-KW"/>
</dbReference>
<proteinExistence type="predicted"/>
<gene>
    <name evidence="2" type="ORF">CGC56_06690</name>
</gene>
<dbReference type="EMBL" id="CP022388">
    <property type="protein sequence ID" value="ATA91880.1"/>
    <property type="molecule type" value="Genomic_DNA"/>
</dbReference>
<keyword evidence="2" id="KW-0503">Monooxygenase</keyword>
<evidence type="ECO:0000256" key="1">
    <source>
        <dbReference type="SAM" id="Phobius"/>
    </source>
</evidence>
<keyword evidence="1" id="KW-1133">Transmembrane helix</keyword>
<keyword evidence="1" id="KW-0812">Transmembrane</keyword>
<dbReference type="Proteomes" id="UP000243136">
    <property type="component" value="Chromosome"/>
</dbReference>
<keyword evidence="1" id="KW-0472">Membrane</keyword>
<name>A0A250G3B6_9FLAO</name>
<keyword evidence="2" id="KW-0560">Oxidoreductase</keyword>
<sequence length="164" mass="19019">MNIFSVLFVLCSLITFGLCFLIIAKIILLYKQAQGDTSPLFQVPKRFPRYKNKWIDKLVILLIFNLLGLFVLFSTGRLSGGRGIPINVFVENIGNYFIIVALINLLMLSLMYLFNKTQMLWLKRLKMAWYYEAILWAVLLLLTLYLGLSVQNKLEILMMAREIS</sequence>
<protein>
    <submittedName>
        <fullName evidence="2">Beta-carotene 15,15'-monooxygenase</fullName>
    </submittedName>
</protein>
<dbReference type="AlphaFoldDB" id="A0A250G3B6"/>
<accession>A0A250G3B6</accession>